<sequence>MKNLPKSEKLGASVIPRKRKLVKKRMFEQIVGFSASLFHGGGGGAAAFPPPKTEISRFGTIGNEAAENKKIHPFP</sequence>
<reference evidence="1" key="1">
    <citation type="submission" date="2023-05" db="EMBL/GenBank/DDBJ databases">
        <title>Nepenthes gracilis genome sequencing.</title>
        <authorList>
            <person name="Fukushima K."/>
        </authorList>
    </citation>
    <scope>NUCLEOTIDE SEQUENCE</scope>
    <source>
        <strain evidence="1">SING2019-196</strain>
    </source>
</reference>
<evidence type="ECO:0000313" key="2">
    <source>
        <dbReference type="Proteomes" id="UP001279734"/>
    </source>
</evidence>
<proteinExistence type="predicted"/>
<dbReference type="EMBL" id="BSYO01000002">
    <property type="protein sequence ID" value="GMH00913.1"/>
    <property type="molecule type" value="Genomic_DNA"/>
</dbReference>
<evidence type="ECO:0000313" key="1">
    <source>
        <dbReference type="EMBL" id="GMH00913.1"/>
    </source>
</evidence>
<comment type="caution">
    <text evidence="1">The sequence shown here is derived from an EMBL/GenBank/DDBJ whole genome shotgun (WGS) entry which is preliminary data.</text>
</comment>
<name>A0AAD3P7K0_NEPGR</name>
<dbReference type="Proteomes" id="UP001279734">
    <property type="component" value="Unassembled WGS sequence"/>
</dbReference>
<accession>A0AAD3P7K0</accession>
<protein>
    <submittedName>
        <fullName evidence="1">Uncharacterized protein</fullName>
    </submittedName>
</protein>
<gene>
    <name evidence="1" type="ORF">Nepgr_002752</name>
</gene>
<keyword evidence="2" id="KW-1185">Reference proteome</keyword>
<organism evidence="1 2">
    <name type="scientific">Nepenthes gracilis</name>
    <name type="common">Slender pitcher plant</name>
    <dbReference type="NCBI Taxonomy" id="150966"/>
    <lineage>
        <taxon>Eukaryota</taxon>
        <taxon>Viridiplantae</taxon>
        <taxon>Streptophyta</taxon>
        <taxon>Embryophyta</taxon>
        <taxon>Tracheophyta</taxon>
        <taxon>Spermatophyta</taxon>
        <taxon>Magnoliopsida</taxon>
        <taxon>eudicotyledons</taxon>
        <taxon>Gunneridae</taxon>
        <taxon>Pentapetalae</taxon>
        <taxon>Caryophyllales</taxon>
        <taxon>Nepenthaceae</taxon>
        <taxon>Nepenthes</taxon>
    </lineage>
</organism>
<dbReference type="AlphaFoldDB" id="A0AAD3P7K0"/>